<dbReference type="Proteomes" id="UP000223891">
    <property type="component" value="Segment"/>
</dbReference>
<accession>A0A1L2CV37</accession>
<dbReference type="EMBL" id="KU574722">
    <property type="protein sequence ID" value="AMM43900.1"/>
    <property type="molecule type" value="Genomic_DNA"/>
</dbReference>
<evidence type="ECO:0000313" key="2">
    <source>
        <dbReference type="Proteomes" id="UP000223891"/>
    </source>
</evidence>
<keyword evidence="2" id="KW-1185">Reference proteome</keyword>
<evidence type="ECO:0000313" key="1">
    <source>
        <dbReference type="EMBL" id="AMM43900.1"/>
    </source>
</evidence>
<gene>
    <name evidence="1" type="ORF">CBB_337</name>
</gene>
<organism evidence="1 2">
    <name type="scientific">Pectobacterium phage vB_PcaM_CBB</name>
    <dbReference type="NCBI Taxonomy" id="2772511"/>
    <lineage>
        <taxon>Viruses</taxon>
        <taxon>Duplodnaviria</taxon>
        <taxon>Heunggongvirae</taxon>
        <taxon>Uroviricota</taxon>
        <taxon>Caudoviricetes</taxon>
        <taxon>Mimasvirus</taxon>
        <taxon>Mimasvirus CBB</taxon>
    </lineage>
</organism>
<sequence>MKTVTFVYTDNVTYKAANVISIDNHGDTIEYVQDSTNTDGSIVGLNMRSVDTYDLLYAVVKDVDTKEVTIIPGLFDSFDVVPKGVAVQRQANIDAEAARVAADRAAKAPAREAKEKAKYEARRAARKAEWVGNEGDVAVADTTEAAPVAAETEDNSVFGQLAAAGISARDLAVLREVLK</sequence>
<reference evidence="2" key="1">
    <citation type="submission" date="2016-01" db="EMBL/GenBank/DDBJ databases">
        <title>Isolation and Characterization of Enterobacteria phage CBB.</title>
        <authorList>
            <person name="Buttimer C.T.H."/>
            <person name="Hendrix H."/>
            <person name="Alexandre H."/>
            <person name="O'Mahony J."/>
            <person name="Lavigne R."/>
            <person name="Coffey A."/>
        </authorList>
    </citation>
    <scope>NUCLEOTIDE SEQUENCE [LARGE SCALE GENOMIC DNA]</scope>
</reference>
<name>A0A1L2CV37_9CAUD</name>
<proteinExistence type="predicted"/>
<protein>
    <submittedName>
        <fullName evidence="1">Uncharacterized protein</fullName>
    </submittedName>
</protein>